<dbReference type="Proteomes" id="UP000419144">
    <property type="component" value="Unassembled WGS sequence"/>
</dbReference>
<protein>
    <recommendedName>
        <fullName evidence="2">Clu domain-containing protein</fullName>
    </recommendedName>
</protein>
<dbReference type="PROSITE" id="PS51823">
    <property type="entry name" value="CLU"/>
    <property type="match status" value="1"/>
</dbReference>
<name>A0A640KCW0_LEITA</name>
<evidence type="ECO:0000259" key="2">
    <source>
        <dbReference type="PROSITE" id="PS51823"/>
    </source>
</evidence>
<dbReference type="InterPro" id="IPR025697">
    <property type="entry name" value="CLU_dom"/>
</dbReference>
<proteinExistence type="predicted"/>
<dbReference type="EMBL" id="BLBS01000020">
    <property type="protein sequence ID" value="GET87530.1"/>
    <property type="molecule type" value="Genomic_DNA"/>
</dbReference>
<evidence type="ECO:0000313" key="3">
    <source>
        <dbReference type="EMBL" id="GET87530.1"/>
    </source>
</evidence>
<accession>A0A640KCW0</accession>
<keyword evidence="4" id="KW-1185">Reference proteome</keyword>
<organism evidence="3 4">
    <name type="scientific">Leishmania tarentolae</name>
    <name type="common">Sauroleishmania tarentolae</name>
    <dbReference type="NCBI Taxonomy" id="5689"/>
    <lineage>
        <taxon>Eukaryota</taxon>
        <taxon>Discoba</taxon>
        <taxon>Euglenozoa</taxon>
        <taxon>Kinetoplastea</taxon>
        <taxon>Metakinetoplastina</taxon>
        <taxon>Trypanosomatida</taxon>
        <taxon>Trypanosomatidae</taxon>
        <taxon>Leishmaniinae</taxon>
        <taxon>Leishmania</taxon>
        <taxon>lizard Leishmania</taxon>
    </lineage>
</organism>
<dbReference type="InterPro" id="IPR000048">
    <property type="entry name" value="IQ_motif_EF-hand-BS"/>
</dbReference>
<reference evidence="3" key="1">
    <citation type="submission" date="2019-11" db="EMBL/GenBank/DDBJ databases">
        <title>Leishmania tarentolae CDS.</title>
        <authorList>
            <person name="Goto Y."/>
            <person name="Yamagishi J."/>
        </authorList>
    </citation>
    <scope>NUCLEOTIDE SEQUENCE [LARGE SCALE GENOMIC DNA]</scope>
    <source>
        <strain evidence="3">Parrot Tar II</strain>
    </source>
</reference>
<dbReference type="OrthoDB" id="271152at2759"/>
<evidence type="ECO:0000313" key="4">
    <source>
        <dbReference type="Proteomes" id="UP000419144"/>
    </source>
</evidence>
<dbReference type="VEuPathDB" id="TriTrypDB:LtaPh_1617100"/>
<dbReference type="Pfam" id="PF00612">
    <property type="entry name" value="IQ"/>
    <property type="match status" value="1"/>
</dbReference>
<sequence length="1811" mass="204672">MQPARGAVLESAPTPMTSSDCATYRSLPRLTRNTHSLRSDSTRKKPTVGHRVKSWISSLYRGRSGPPTAVPHPLKKNIVPQSPEEAAQSSRIFAEVPISVAEALGSRPRPQGLSPARLQSSPSLSDTALHASFLKAHLPFLTASDSPIDRSSRDWNTEFQWLWAQQLHSEVWGDTRHDEMRNFLQEFEGFAKDLVESLWRDGRLPPSASPPSAMATCARYGNVLVYVWPDGKVGLWMQRSFRALMECFVPHLSLPLTATFRYFGDVVTVAAVISFERARTATYAGNEVRDAVTHLPLQELLGMAQDALNLLRSTPCDEAAGEECGEATKPPLHKVRGVEVREGIDTRLYVVNCLGLLPPLFSSDGRVLTLRRWLHLFQHPPMPWAGGVECTDIYRREAAAAVQYLSGALQVPVEKRNARLVQLLHKDGLNVPLLGLVAQTMLTAAKEELDDTSEMVLRLIAVEVLVRVVRRSLFRSMLREGSARSLRTANSYLQRTAGSLLRMQQACFEERLLPLVRDMFWLDETVTVEPYVQLLKRTLQQQVVPITKRLCELCGLRVVRGSVVEILCQPSNHNYSSFYSAEHQALITTLAQDASDYPPSFKAAYLLPLRIRFLCRGGRLAEAWHEAAQLVELRSHNMSQRFLNAEAWATAALVAARAGRDEDSANLIEHATRVFFDVPAFLFQSISPQVPVPAYAYFLQGQVHTKLVHGLICIHRQLFDEAESLFTSVLRLSDVLGDERQPHAGHLRQQAVIGLFSIAVHSENAKVVQLDAQWSTELRSMAPSLQGAHISELFGTLFFDRDMFPSAAARLWECLETTEQLLGATALRVGQVLNKLAYVYYRWDAGRYGLFCSCILHRAEAIMVERSGLYSPLHISIVENIVSVFILRGMFVAASKRLHLLGTLPPRYRGRFSREHPAIMRIPILKSKLRCEFGKIAILIIQRYWRAYRSRALLHDVCESSAQVIQRLGRAYLVRRALVHLPYGYAAADDIALEAQCYAMRTFSRPLICASALFSKEQRHWNSEWQHLCLFTIWWERLEQQVQRAEQQMLVSEFEAAARSCLRDVRSGTVLGVRVPGCSTSFVLQNMVFTQVPVGHQLSALQLRLNHHVRCNFQCLVTVPLCTLVEFSECAYYVEALIPLHHHPRVVFTVDGHNSGLQATTTRSIVSYLLRQYRDAGLTTHCADNCRCVEIVSGADGLLYLTNSLGLVSSLVHQQQTVDVSTLALPANIFSLAWEKCNAGNAKEAVEMLERVLLSHDSDEYGLLGIYLLSYLASARFASGEDLDGAARLFRRCSTGLEENMAIFPAALILYTEGRVWLSRGATKDALDPLLRSLNIYAERLRLHAYYGAFCIFEVALRVLEANLVLESQVDVAVLRCIAHAVEFGEPTLSLFITCSRFIVYTQKVGDTAMSHRLIYLRDTRARELQPIELERHLRMLLQRSESLQRRGGNESYSDSAFMLQTAIHMEEAAHNESRMLGVLLTSYGLLLTKVNRLKEAQRTLSRANAVLLKTVASASSEAMTWCKNNRILKHRVRENAIAVIRRAVRLWKERRRLERDMCAGNPEAYQALQALRFQRRIKSLGASESTARVLIADSQAEECYRLQKRSRRMRNDALLKQTYGSRVRVFLDKVDTALIDLGDLAFATKAAIGDAAGDMRQYMLSTFLMASHRIERRSVIFQWRATLLSVKRWHVEHVDAVIRVEFLGAFHVFLRCFVAAEERSLRRIIIRNQRKTKQELGKAIDRALRRRLEGTPAIDARAVLLNEARRRERILAREEEEYRTLMVVFTFGLRADEDEKVDVEEALKCTKMNA</sequence>
<feature type="domain" description="Clu" evidence="2">
    <location>
        <begin position="131"/>
        <end position="364"/>
    </location>
</feature>
<evidence type="ECO:0000256" key="1">
    <source>
        <dbReference type="SAM" id="MobiDB-lite"/>
    </source>
</evidence>
<comment type="caution">
    <text evidence="3">The sequence shown here is derived from an EMBL/GenBank/DDBJ whole genome shotgun (WGS) entry which is preliminary data.</text>
</comment>
<feature type="region of interest" description="Disordered" evidence="1">
    <location>
        <begin position="1"/>
        <end position="49"/>
    </location>
</feature>
<gene>
    <name evidence="3" type="ORF">LtaPh_1617100</name>
</gene>